<evidence type="ECO:0000259" key="1">
    <source>
        <dbReference type="Pfam" id="PF10708"/>
    </source>
</evidence>
<dbReference type="Pfam" id="PF22880">
    <property type="entry name" value="DUF7019"/>
    <property type="match status" value="1"/>
</dbReference>
<dbReference type="EMBL" id="VFPH01000002">
    <property type="protein sequence ID" value="TQM37984.1"/>
    <property type="molecule type" value="Genomic_DNA"/>
</dbReference>
<name>A0A543FW59_9PSEU</name>
<accession>A0A543FW59</accession>
<reference evidence="2 3" key="1">
    <citation type="submission" date="2019-06" db="EMBL/GenBank/DDBJ databases">
        <title>Sequencing the genomes of 1000 actinobacteria strains.</title>
        <authorList>
            <person name="Klenk H.-P."/>
        </authorList>
    </citation>
    <scope>NUCLEOTIDE SEQUENCE [LARGE SCALE GENOMIC DNA]</scope>
    <source>
        <strain evidence="2 3">DSM 45511</strain>
    </source>
</reference>
<feature type="domain" description="DUF2510" evidence="1">
    <location>
        <begin position="329"/>
        <end position="353"/>
    </location>
</feature>
<dbReference type="InterPro" id="IPR054284">
    <property type="entry name" value="DUF7019"/>
</dbReference>
<organism evidence="2 3">
    <name type="scientific">Pseudonocardia cypriaca</name>
    <dbReference type="NCBI Taxonomy" id="882449"/>
    <lineage>
        <taxon>Bacteria</taxon>
        <taxon>Bacillati</taxon>
        <taxon>Actinomycetota</taxon>
        <taxon>Actinomycetes</taxon>
        <taxon>Pseudonocardiales</taxon>
        <taxon>Pseudonocardiaceae</taxon>
        <taxon>Pseudonocardia</taxon>
    </lineage>
</organism>
<dbReference type="InterPro" id="IPR018929">
    <property type="entry name" value="DUF2510"/>
</dbReference>
<dbReference type="Proteomes" id="UP000319818">
    <property type="component" value="Unassembled WGS sequence"/>
</dbReference>
<evidence type="ECO:0000313" key="2">
    <source>
        <dbReference type="EMBL" id="TQM37984.1"/>
    </source>
</evidence>
<proteinExistence type="predicted"/>
<dbReference type="NCBIfam" id="NF040893">
    <property type="entry name" value="SAVMC3_10250"/>
    <property type="match status" value="1"/>
</dbReference>
<dbReference type="AlphaFoldDB" id="A0A543FW59"/>
<comment type="caution">
    <text evidence="2">The sequence shown here is derived from an EMBL/GenBank/DDBJ whole genome shotgun (WGS) entry which is preliminary data.</text>
</comment>
<sequence>MWGPVCHNVHQPAPNGKNLGWASTQVRTRTRTSMLPGRPDSFSFIAERVGRQTKISASCHRPIGRIRRTSSAVCALRSLVAAGKVSKMATWRGWLQQRRRIAPRYYLYLSRTKIEMLYPQVPRSFIRSLDAEVKASVGVVEATVKRGAEEERAGLELRAAIISDYLERHAEVGTVAEPKQYLKGTATMKYGIVSGYAADVAFFGGTIEGIRIGLIGSTTSVVGELERNESRHSLFYYTLKFLNRIARDPTGQHVSSSPPYFTHAQAFEIAAAATSQEADVEFVARVLHKEPDLIIATPIYVALASAPVVGQQPLPPATAAPPSQPQVPAGWYLDPSGQPYYRWWDGFQWTSSTMLRV</sequence>
<gene>
    <name evidence="2" type="ORF">FB388_5208</name>
</gene>
<keyword evidence="3" id="KW-1185">Reference proteome</keyword>
<protein>
    <submittedName>
        <fullName evidence="2">Uncharacterized protein DUF2510</fullName>
    </submittedName>
</protein>
<dbReference type="Pfam" id="PF10708">
    <property type="entry name" value="DUF2510"/>
    <property type="match status" value="1"/>
</dbReference>
<evidence type="ECO:0000313" key="3">
    <source>
        <dbReference type="Proteomes" id="UP000319818"/>
    </source>
</evidence>